<evidence type="ECO:0000256" key="1">
    <source>
        <dbReference type="SAM" id="MobiDB-lite"/>
    </source>
</evidence>
<dbReference type="RefSeq" id="WP_370718217.1">
    <property type="nucleotide sequence ID" value="NZ_JBGGTQ010000003.1"/>
</dbReference>
<comment type="caution">
    <text evidence="4">The sequence shown here is derived from an EMBL/GenBank/DDBJ whole genome shotgun (WGS) entry which is preliminary data.</text>
</comment>
<proteinExistence type="predicted"/>
<dbReference type="Pfam" id="PF11181">
    <property type="entry name" value="YflT"/>
    <property type="match status" value="1"/>
</dbReference>
<dbReference type="EMBL" id="JBGGTQ010000003">
    <property type="protein sequence ID" value="MEZ0492178.1"/>
    <property type="molecule type" value="Genomic_DNA"/>
</dbReference>
<feature type="transmembrane region" description="Helical" evidence="2">
    <location>
        <begin position="72"/>
        <end position="94"/>
    </location>
</feature>
<accession>A0ABV4I388</accession>
<evidence type="ECO:0000313" key="5">
    <source>
        <dbReference type="Proteomes" id="UP001566476"/>
    </source>
</evidence>
<feature type="compositionally biased region" description="Basic and acidic residues" evidence="1">
    <location>
        <begin position="237"/>
        <end position="267"/>
    </location>
</feature>
<keyword evidence="2" id="KW-0472">Membrane</keyword>
<sequence>MSNLGPMGGPRRITTPTPPSGETIGRYATYSEAQRAVDFLSDEHFPVQNVTIVGTGLQMVERVTGRLTYGRAAGAGAASGAWFGLLIGLMLSVFGPGGSGALLTGILVGAGFGMLFGVISYALTGGRRDFTSSSQIVAGEYTVLCLPQMAGQAREVLSRLPNGLGRDGGGSPSGQAPWGAPDPTQRPWGPPPGGTQPSMPPPRPGSGPADQPPPPPSFEKAPESEPVHDLSGPTYAEKMEEARRQRRAAEAQAREDQQREDRERSER</sequence>
<keyword evidence="2" id="KW-0812">Transmembrane</keyword>
<keyword evidence="5" id="KW-1185">Reference proteome</keyword>
<feature type="transmembrane region" description="Helical" evidence="2">
    <location>
        <begin position="100"/>
        <end position="123"/>
    </location>
</feature>
<feature type="region of interest" description="Disordered" evidence="1">
    <location>
        <begin position="1"/>
        <end position="22"/>
    </location>
</feature>
<organism evidence="4 5">
    <name type="scientific">Kineococcus mangrovi</name>
    <dbReference type="NCBI Taxonomy" id="1660183"/>
    <lineage>
        <taxon>Bacteria</taxon>
        <taxon>Bacillati</taxon>
        <taxon>Actinomycetota</taxon>
        <taxon>Actinomycetes</taxon>
        <taxon>Kineosporiales</taxon>
        <taxon>Kineosporiaceae</taxon>
        <taxon>Kineococcus</taxon>
    </lineage>
</organism>
<name>A0ABV4I388_9ACTN</name>
<dbReference type="InterPro" id="IPR025889">
    <property type="entry name" value="GSP17M-like_dom"/>
</dbReference>
<feature type="region of interest" description="Disordered" evidence="1">
    <location>
        <begin position="160"/>
        <end position="267"/>
    </location>
</feature>
<evidence type="ECO:0000259" key="3">
    <source>
        <dbReference type="Pfam" id="PF11181"/>
    </source>
</evidence>
<evidence type="ECO:0000256" key="2">
    <source>
        <dbReference type="SAM" id="Phobius"/>
    </source>
</evidence>
<protein>
    <submittedName>
        <fullName evidence="4">General stress protein</fullName>
    </submittedName>
</protein>
<dbReference type="Proteomes" id="UP001566476">
    <property type="component" value="Unassembled WGS sequence"/>
</dbReference>
<feature type="domain" description="General stress protein 17M-like" evidence="3">
    <location>
        <begin position="22"/>
        <end position="100"/>
    </location>
</feature>
<gene>
    <name evidence="4" type="ORF">AB2L28_07990</name>
</gene>
<evidence type="ECO:0000313" key="4">
    <source>
        <dbReference type="EMBL" id="MEZ0492178.1"/>
    </source>
</evidence>
<feature type="compositionally biased region" description="Pro residues" evidence="1">
    <location>
        <begin position="188"/>
        <end position="217"/>
    </location>
</feature>
<reference evidence="4 5" key="1">
    <citation type="submission" date="2024-07" db="EMBL/GenBank/DDBJ databases">
        <authorList>
            <person name="Thanompreechachai J."/>
            <person name="Duangmal K."/>
        </authorList>
    </citation>
    <scope>NUCLEOTIDE SEQUENCE [LARGE SCALE GENOMIC DNA]</scope>
    <source>
        <strain evidence="4 5">TBRC 1896</strain>
    </source>
</reference>
<keyword evidence="2" id="KW-1133">Transmembrane helix</keyword>